<feature type="domain" description="Phage tail fibre protein N-terminal" evidence="2">
    <location>
        <begin position="1"/>
        <end position="150"/>
    </location>
</feature>
<dbReference type="PANTHER" id="PTHR35191">
    <property type="entry name" value="PROPHAGE SIDE TAIL FIBER PROTEIN HOMOLOG STFQ-RELATED"/>
    <property type="match status" value="1"/>
</dbReference>
<reference evidence="3" key="1">
    <citation type="submission" date="2018-07" db="EMBL/GenBank/DDBJ databases">
        <authorList>
            <consortium name="GenomeTrakr network: Whole genome sequencing for foodborne pathogen traceback"/>
        </authorList>
    </citation>
    <scope>NUCLEOTIDE SEQUENCE [LARGE SCALE GENOMIC DNA]</scope>
    <source>
        <strain evidence="3">CFSAN002851</strain>
    </source>
</reference>
<dbReference type="Pfam" id="PF12571">
    <property type="entry name" value="Phage_tail_fib"/>
    <property type="match status" value="1"/>
</dbReference>
<proteinExistence type="predicted"/>
<dbReference type="Gene3D" id="6.20.70.20">
    <property type="match status" value="1"/>
</dbReference>
<protein>
    <submittedName>
        <fullName evidence="3">Phage tail protein</fullName>
    </submittedName>
</protein>
<evidence type="ECO:0000256" key="1">
    <source>
        <dbReference type="SAM" id="MobiDB-lite"/>
    </source>
</evidence>
<organism evidence="3">
    <name type="scientific">Salmonella enterica I</name>
    <dbReference type="NCBI Taxonomy" id="59201"/>
    <lineage>
        <taxon>Bacteria</taxon>
        <taxon>Pseudomonadati</taxon>
        <taxon>Pseudomonadota</taxon>
        <taxon>Gammaproteobacteria</taxon>
        <taxon>Enterobacterales</taxon>
        <taxon>Enterobacteriaceae</taxon>
        <taxon>Salmonella</taxon>
    </lineage>
</organism>
<evidence type="ECO:0000259" key="2">
    <source>
        <dbReference type="Pfam" id="PF12571"/>
    </source>
</evidence>
<gene>
    <name evidence="3" type="ORF">S301_11005</name>
</gene>
<name>A0A5U3EFQ6_SALET</name>
<feature type="compositionally biased region" description="Polar residues" evidence="1">
    <location>
        <begin position="179"/>
        <end position="188"/>
    </location>
</feature>
<dbReference type="PANTHER" id="PTHR35191:SF1">
    <property type="entry name" value="PROPHAGE SIDE TAIL FIBER PROTEIN HOMOLOG STFQ-RELATED"/>
    <property type="match status" value="1"/>
</dbReference>
<dbReference type="Proteomes" id="UP000839575">
    <property type="component" value="Unassembled WGS sequence"/>
</dbReference>
<dbReference type="InterPro" id="IPR022225">
    <property type="entry name" value="Phage_tail_fibre_N"/>
</dbReference>
<comment type="caution">
    <text evidence="3">The sequence shown here is derived from an EMBL/GenBank/DDBJ whole genome shotgun (WGS) entry which is preliminary data.</text>
</comment>
<sequence>MSAKFYTLLTDIGAAKLASATALGIPLKITHMAVGDGGGVLPTPSAQQTALVAERRRAALNMLYIDPQNNSQIIAEQVIPETEGGWWIREVGLFDETGALIAVGNCPESYKPQLTEGSGRTQTVRMVLITSSTDNITLKIDPAVVLATRKYVDDKALELKVYVDDLMAKHLAAPDPHSQYAQKDSPTLTGIPKVPTPAAGNSTKQIANTEFVASSIAAMVDSAPAALDTLNELAAALGNDPNFATTMINALAGKQPLDNTLTNLSGKDIAGLLTYLGLGETINLAKNAVPATRRVNSKPLTGDITLWASDVGAISADAVGEITDNGTMASANTPGWWRVSVSNSDSVADFPTYPDGSKLYSYGYLFVEKIGEVWFQHYYAHMGANAKRQDWGTVPNTSRPWVIDYNTANKPSAGDVGALPITGGQLNGPLSIGTDNALGGNSIVLGDNDTGFKQNGDGVLDVYSNYTHVFRFIGNLVESMVSLKVNGNAVATSEVQAGNGSSRMTSNGDIFGSVWGNSWLSLWINNNFVADVQLGAGTSVSTWNNAGSWPNTPGYVVTSVWKDAQGENIDGITYAPLQKRVGSQWYTVQGGTA</sequence>
<dbReference type="EMBL" id="AAGLPX010000017">
    <property type="protein sequence ID" value="EBP3999179.1"/>
    <property type="molecule type" value="Genomic_DNA"/>
</dbReference>
<dbReference type="InterPro" id="IPR051934">
    <property type="entry name" value="Phage_Tail_Fiber_Structural"/>
</dbReference>
<feature type="region of interest" description="Disordered" evidence="1">
    <location>
        <begin position="175"/>
        <end position="202"/>
    </location>
</feature>
<evidence type="ECO:0000313" key="3">
    <source>
        <dbReference type="EMBL" id="EBP3999179.1"/>
    </source>
</evidence>
<dbReference type="AlphaFoldDB" id="A0A5U3EFQ6"/>
<accession>A0A5U3EFQ6</accession>